<reference evidence="5" key="1">
    <citation type="journal article" date="2021" name="Front. Plant Sci.">
        <title>Chromosome-Scale Genome Assembly for Chinese Sour Jujube and Insights Into Its Genome Evolution and Domestication Signature.</title>
        <authorList>
            <person name="Shen L.-Y."/>
            <person name="Luo H."/>
            <person name="Wang X.-L."/>
            <person name="Wang X.-M."/>
            <person name="Qiu X.-J."/>
            <person name="Liu H."/>
            <person name="Zhou S.-S."/>
            <person name="Jia K.-H."/>
            <person name="Nie S."/>
            <person name="Bao Y.-T."/>
            <person name="Zhang R.-G."/>
            <person name="Yun Q.-Z."/>
            <person name="Chai Y.-H."/>
            <person name="Lu J.-Y."/>
            <person name="Li Y."/>
            <person name="Zhao S.-W."/>
            <person name="Mao J.-F."/>
            <person name="Jia S.-G."/>
            <person name="Mao Y.-M."/>
        </authorList>
    </citation>
    <scope>NUCLEOTIDE SEQUENCE</scope>
    <source>
        <strain evidence="5">AT0</strain>
        <tissue evidence="5">Leaf</tissue>
    </source>
</reference>
<dbReference type="PANTHER" id="PTHR33985:SF29">
    <property type="entry name" value="FAS1 DOMAIN-CONTAINING PROTEIN"/>
    <property type="match status" value="1"/>
</dbReference>
<dbReference type="InterPro" id="IPR000782">
    <property type="entry name" value="FAS1_domain"/>
</dbReference>
<dbReference type="Gene3D" id="2.30.180.10">
    <property type="entry name" value="FAS1 domain"/>
    <property type="match status" value="1"/>
</dbReference>
<feature type="signal peptide" evidence="3">
    <location>
        <begin position="1"/>
        <end position="20"/>
    </location>
</feature>
<organism evidence="5 6">
    <name type="scientific">Ziziphus jujuba var. spinosa</name>
    <dbReference type="NCBI Taxonomy" id="714518"/>
    <lineage>
        <taxon>Eukaryota</taxon>
        <taxon>Viridiplantae</taxon>
        <taxon>Streptophyta</taxon>
        <taxon>Embryophyta</taxon>
        <taxon>Tracheophyta</taxon>
        <taxon>Spermatophyta</taxon>
        <taxon>Magnoliopsida</taxon>
        <taxon>eudicotyledons</taxon>
        <taxon>Gunneridae</taxon>
        <taxon>Pentapetalae</taxon>
        <taxon>rosids</taxon>
        <taxon>fabids</taxon>
        <taxon>Rosales</taxon>
        <taxon>Rhamnaceae</taxon>
        <taxon>Paliureae</taxon>
        <taxon>Ziziphus</taxon>
    </lineage>
</organism>
<accession>A0A978W4D9</accession>
<dbReference type="InterPro" id="IPR036378">
    <property type="entry name" value="FAS1_dom_sf"/>
</dbReference>
<comment type="similarity">
    <text evidence="1">Belongs to the fasciclin-like AGP family.</text>
</comment>
<feature type="chain" id="PRO_5037378749" description="FAS1 domain-containing protein" evidence="3">
    <location>
        <begin position="21"/>
        <end position="240"/>
    </location>
</feature>
<dbReference type="Pfam" id="PF02469">
    <property type="entry name" value="Fasciclin"/>
    <property type="match status" value="1"/>
</dbReference>
<name>A0A978W4D9_ZIZJJ</name>
<dbReference type="PROSITE" id="PS50213">
    <property type="entry name" value="FAS1"/>
    <property type="match status" value="1"/>
</dbReference>
<feature type="domain" description="FAS1" evidence="4">
    <location>
        <begin position="27"/>
        <end position="159"/>
    </location>
</feature>
<evidence type="ECO:0000256" key="2">
    <source>
        <dbReference type="SAM" id="Phobius"/>
    </source>
</evidence>
<dbReference type="InterPro" id="IPR052806">
    <property type="entry name" value="Fasciclin-like_AGP"/>
</dbReference>
<evidence type="ECO:0000256" key="1">
    <source>
        <dbReference type="ARBA" id="ARBA00007843"/>
    </source>
</evidence>
<proteinExistence type="inferred from homology"/>
<sequence length="240" mass="26598">MASKLVLSVILFLVLVSTQAEGNNNFNLVMASRTLSDKGYQVMSMILQVFLNDLNVSELLTGNSTLTVFSPQDGAFYSSKYTQPPLTLLQYHVVPSKLDGEALQSLHHGSKIDTLLLGHPLVVTTLRTDEYTSLNGVTVTELNLYNDGGLIVHGVDNFFDPAFQTLIYPWYDVKKDIHSEASNRLSWVIKGFSENLLPLLPFLVFGLIVVVLSLSTSCWINLFRNSSHGDDKYVPLQQGA</sequence>
<evidence type="ECO:0000259" key="4">
    <source>
        <dbReference type="PROSITE" id="PS50213"/>
    </source>
</evidence>
<evidence type="ECO:0000256" key="3">
    <source>
        <dbReference type="SAM" id="SignalP"/>
    </source>
</evidence>
<keyword evidence="2" id="KW-0812">Transmembrane</keyword>
<keyword evidence="2" id="KW-0472">Membrane</keyword>
<comment type="caution">
    <text evidence="5">The sequence shown here is derived from an EMBL/GenBank/DDBJ whole genome shotgun (WGS) entry which is preliminary data.</text>
</comment>
<dbReference type="PANTHER" id="PTHR33985">
    <property type="entry name" value="OS02G0491300 PROTEIN-RELATED"/>
    <property type="match status" value="1"/>
</dbReference>
<dbReference type="Proteomes" id="UP000813462">
    <property type="component" value="Unassembled WGS sequence"/>
</dbReference>
<gene>
    <name evidence="5" type="ORF">FEM48_Zijuj01G0241900</name>
</gene>
<dbReference type="SMART" id="SM00554">
    <property type="entry name" value="FAS1"/>
    <property type="match status" value="1"/>
</dbReference>
<keyword evidence="3" id="KW-0732">Signal</keyword>
<dbReference type="AlphaFoldDB" id="A0A978W4D9"/>
<evidence type="ECO:0000313" key="6">
    <source>
        <dbReference type="Proteomes" id="UP000813462"/>
    </source>
</evidence>
<dbReference type="EMBL" id="JAEACU010000001">
    <property type="protein sequence ID" value="KAH7546823.1"/>
    <property type="molecule type" value="Genomic_DNA"/>
</dbReference>
<protein>
    <recommendedName>
        <fullName evidence="4">FAS1 domain-containing protein</fullName>
    </recommendedName>
</protein>
<evidence type="ECO:0000313" key="5">
    <source>
        <dbReference type="EMBL" id="KAH7546823.1"/>
    </source>
</evidence>
<keyword evidence="2" id="KW-1133">Transmembrane helix</keyword>
<feature type="transmembrane region" description="Helical" evidence="2">
    <location>
        <begin position="199"/>
        <end position="223"/>
    </location>
</feature>
<dbReference type="SUPFAM" id="SSF82153">
    <property type="entry name" value="FAS1 domain"/>
    <property type="match status" value="1"/>
</dbReference>